<dbReference type="EMBL" id="SHLD01000001">
    <property type="protein sequence ID" value="RZU75042.1"/>
    <property type="molecule type" value="Genomic_DNA"/>
</dbReference>
<feature type="transmembrane region" description="Helical" evidence="1">
    <location>
        <begin position="31"/>
        <end position="51"/>
    </location>
</feature>
<evidence type="ECO:0000313" key="2">
    <source>
        <dbReference type="EMBL" id="RZU75042.1"/>
    </source>
</evidence>
<evidence type="ECO:0000256" key="1">
    <source>
        <dbReference type="SAM" id="Phobius"/>
    </source>
</evidence>
<reference evidence="2 3" key="1">
    <citation type="submission" date="2019-02" db="EMBL/GenBank/DDBJ databases">
        <title>Sequencing the genomes of 1000 actinobacteria strains.</title>
        <authorList>
            <person name="Klenk H.-P."/>
        </authorList>
    </citation>
    <scope>NUCLEOTIDE SEQUENCE [LARGE SCALE GENOMIC DNA]</scope>
    <source>
        <strain evidence="2 3">DSM 45612</strain>
    </source>
</reference>
<dbReference type="AlphaFoldDB" id="A0A4Q8BB63"/>
<name>A0A4Q8BB63_9ACTN</name>
<gene>
    <name evidence="2" type="ORF">EV384_3564</name>
</gene>
<comment type="caution">
    <text evidence="2">The sequence shown here is derived from an EMBL/GenBank/DDBJ whole genome shotgun (WGS) entry which is preliminary data.</text>
</comment>
<dbReference type="Proteomes" id="UP000294114">
    <property type="component" value="Unassembled WGS sequence"/>
</dbReference>
<keyword evidence="1" id="KW-0812">Transmembrane</keyword>
<keyword evidence="1" id="KW-1133">Transmembrane helix</keyword>
<protein>
    <submittedName>
        <fullName evidence="2">Uncharacterized protein</fullName>
    </submittedName>
</protein>
<accession>A0A4Q8BB63</accession>
<sequence length="115" mass="11923">MAAIPSETLAAYTALVGIVLAADVGAGYGAFRWSAYAIFVVLAFLAPSAGYHRKVTSPQSPPDADHCRFPVLECAAPAHSGSGAAGGIASARVRSSTVAGSWRRSPYSSRSWPIR</sequence>
<keyword evidence="1" id="KW-0472">Membrane</keyword>
<proteinExistence type="predicted"/>
<evidence type="ECO:0000313" key="3">
    <source>
        <dbReference type="Proteomes" id="UP000294114"/>
    </source>
</evidence>
<keyword evidence="3" id="KW-1185">Reference proteome</keyword>
<organism evidence="2 3">
    <name type="scientific">Micromonospora kangleipakensis</name>
    <dbReference type="NCBI Taxonomy" id="1077942"/>
    <lineage>
        <taxon>Bacteria</taxon>
        <taxon>Bacillati</taxon>
        <taxon>Actinomycetota</taxon>
        <taxon>Actinomycetes</taxon>
        <taxon>Micromonosporales</taxon>
        <taxon>Micromonosporaceae</taxon>
        <taxon>Micromonospora</taxon>
    </lineage>
</organism>